<dbReference type="InParanoid" id="A0A1Y2MB45"/>
<name>A0A1Y2MB45_EPING</name>
<gene>
    <name evidence="2" type="ORF">B5807_02655</name>
</gene>
<feature type="region of interest" description="Disordered" evidence="1">
    <location>
        <begin position="162"/>
        <end position="183"/>
    </location>
</feature>
<evidence type="ECO:0000313" key="3">
    <source>
        <dbReference type="Proteomes" id="UP000193240"/>
    </source>
</evidence>
<accession>A0A1Y2MB45</accession>
<feature type="compositionally biased region" description="Basic and acidic residues" evidence="1">
    <location>
        <begin position="210"/>
        <end position="228"/>
    </location>
</feature>
<keyword evidence="3" id="KW-1185">Reference proteome</keyword>
<proteinExistence type="predicted"/>
<dbReference type="EMBL" id="KZ107839">
    <property type="protein sequence ID" value="OSS53323.1"/>
    <property type="molecule type" value="Genomic_DNA"/>
</dbReference>
<organism evidence="2 3">
    <name type="scientific">Epicoccum nigrum</name>
    <name type="common">Soil fungus</name>
    <name type="synonym">Epicoccum purpurascens</name>
    <dbReference type="NCBI Taxonomy" id="105696"/>
    <lineage>
        <taxon>Eukaryota</taxon>
        <taxon>Fungi</taxon>
        <taxon>Dikarya</taxon>
        <taxon>Ascomycota</taxon>
        <taxon>Pezizomycotina</taxon>
        <taxon>Dothideomycetes</taxon>
        <taxon>Pleosporomycetidae</taxon>
        <taxon>Pleosporales</taxon>
        <taxon>Pleosporineae</taxon>
        <taxon>Didymellaceae</taxon>
        <taxon>Epicoccum</taxon>
    </lineage>
</organism>
<protein>
    <submittedName>
        <fullName evidence="2">Uncharacterized protein</fullName>
    </submittedName>
</protein>
<sequence>MSDQPNYIRRANELRYLIIRENAGLMADINTHYVEVQFNTVIITREEITQRASLLMLMRHHWNEAVSQHLTPVYLLNLQERTRNIESSLTVIETLAVDLESINRVRAPDGQLNVESVMQSVDIYIPKEFLNEEQQQLLQEEEQEREQILQQQQLLLGPPQLFQQQQHPSGQQQPQQQQQSQLQQGFYAEEQELFPGSSIAPVAHFPPPRVRSDPLAEDREPITDEQRFGTEGQGYSTEEAECGPGEQAYGAGEQ</sequence>
<dbReference type="Proteomes" id="UP000193240">
    <property type="component" value="Unassembled WGS sequence"/>
</dbReference>
<dbReference type="AlphaFoldDB" id="A0A1Y2MB45"/>
<evidence type="ECO:0000313" key="2">
    <source>
        <dbReference type="EMBL" id="OSS53323.1"/>
    </source>
</evidence>
<evidence type="ECO:0000256" key="1">
    <source>
        <dbReference type="SAM" id="MobiDB-lite"/>
    </source>
</evidence>
<reference evidence="2 3" key="1">
    <citation type="journal article" date="2017" name="Genome Announc.">
        <title>Genome sequence of the saprophytic ascomycete Epicoccum nigrum ICMP 19927 strain isolated from New Zealand.</title>
        <authorList>
            <person name="Fokin M."/>
            <person name="Fleetwood D."/>
            <person name="Weir B.S."/>
            <person name="Villas-Boas S.G."/>
        </authorList>
    </citation>
    <scope>NUCLEOTIDE SEQUENCE [LARGE SCALE GENOMIC DNA]</scope>
    <source>
        <strain evidence="2 3">ICMP 19927</strain>
    </source>
</reference>
<feature type="region of interest" description="Disordered" evidence="1">
    <location>
        <begin position="198"/>
        <end position="254"/>
    </location>
</feature>